<evidence type="ECO:0000313" key="2">
    <source>
        <dbReference type="EMBL" id="KGF45765.1"/>
    </source>
</evidence>
<comment type="caution">
    <text evidence="2">The sequence shown here is derived from an EMBL/GenBank/DDBJ whole genome shotgun (WGS) entry which is preliminary data.</text>
</comment>
<keyword evidence="1" id="KW-0472">Membrane</keyword>
<gene>
    <name evidence="2" type="ORF">HMPREF0647_01235</name>
</gene>
<organism evidence="2 3">
    <name type="scientific">Prevotella bivia DNF00320</name>
    <dbReference type="NCBI Taxonomy" id="1401068"/>
    <lineage>
        <taxon>Bacteria</taxon>
        <taxon>Pseudomonadati</taxon>
        <taxon>Bacteroidota</taxon>
        <taxon>Bacteroidia</taxon>
        <taxon>Bacteroidales</taxon>
        <taxon>Prevotellaceae</taxon>
        <taxon>Prevotella</taxon>
    </lineage>
</organism>
<reference evidence="2 3" key="1">
    <citation type="submission" date="2014-07" db="EMBL/GenBank/DDBJ databases">
        <authorList>
            <person name="McCorrison J."/>
            <person name="Sanka R."/>
            <person name="Torralba M."/>
            <person name="Gillis M."/>
            <person name="Haft D.H."/>
            <person name="Methe B."/>
            <person name="Sutton G."/>
            <person name="Nelson K.E."/>
        </authorList>
    </citation>
    <scope>NUCLEOTIDE SEQUENCE [LARGE SCALE GENOMIC DNA]</scope>
    <source>
        <strain evidence="2 3">DNF00320</strain>
    </source>
</reference>
<feature type="transmembrane region" description="Helical" evidence="1">
    <location>
        <begin position="423"/>
        <end position="442"/>
    </location>
</feature>
<dbReference type="Proteomes" id="UP000029525">
    <property type="component" value="Unassembled WGS sequence"/>
</dbReference>
<keyword evidence="1" id="KW-1133">Transmembrane helix</keyword>
<sequence>MKLKEIFTIRREEKFPVLLFFLWQLTLQIMVIAKYYNVFSQIRKEYNKIILDTFGISGFDPLTCVVVSDWRLSYDIVRHPLLAPFYYPLYLVNKGLMLLTGVNCMHPLIAILLLFCSVFGFIFLIRIGREVIKLSQGEAVILATMFYAFAYVLLASISPDHFIISAFLLLLTLYISGLKIETKTQFSKRTTILLFIITAGTTLNNGLKIFMANFMCNRKRFFRPANLILAILLPGALMLYFGKWEDNTFREPQRKERRQKERKFRAKERAQMLAIFRDTTQIRDTAEQSKEFQKIWIDHRKAQIAKKNKKPVFAHAGKPITKKFFLSWSDISTPRIPSIVENLFGEGLQLHQKNTLQDVLRSRPIIVQYSATYNYIVEGVLFLLFVAGIWAGRRKRFLWLALSFFALDMVLHLGLGFGLNEVYIMTAHWAYAIPIAIGYLLCTLRGKTRKRVTILVAGLTAYLLVYNTTLFISHFL</sequence>
<feature type="transmembrane region" description="Helical" evidence="1">
    <location>
        <begin position="15"/>
        <end position="36"/>
    </location>
</feature>
<evidence type="ECO:0000256" key="1">
    <source>
        <dbReference type="SAM" id="Phobius"/>
    </source>
</evidence>
<name>A0A096AFT3_9BACT</name>
<keyword evidence="1" id="KW-0812">Transmembrane</keyword>
<dbReference type="EMBL" id="JRNQ01000004">
    <property type="protein sequence ID" value="KGF45765.1"/>
    <property type="molecule type" value="Genomic_DNA"/>
</dbReference>
<dbReference type="Pfam" id="PF19558">
    <property type="entry name" value="DUF6080"/>
    <property type="match status" value="1"/>
</dbReference>
<protein>
    <submittedName>
        <fullName evidence="2">Membrane protein</fullName>
    </submittedName>
</protein>
<feature type="transmembrane region" description="Helical" evidence="1">
    <location>
        <begin position="372"/>
        <end position="390"/>
    </location>
</feature>
<dbReference type="OrthoDB" id="996712at2"/>
<feature type="transmembrane region" description="Helical" evidence="1">
    <location>
        <begin position="397"/>
        <end position="417"/>
    </location>
</feature>
<feature type="transmembrane region" description="Helical" evidence="1">
    <location>
        <begin position="108"/>
        <end position="127"/>
    </location>
</feature>
<evidence type="ECO:0000313" key="3">
    <source>
        <dbReference type="Proteomes" id="UP000029525"/>
    </source>
</evidence>
<dbReference type="RefSeq" id="WP_036865884.1">
    <property type="nucleotide sequence ID" value="NZ_JRNQ01000004.1"/>
</dbReference>
<feature type="transmembrane region" description="Helical" evidence="1">
    <location>
        <begin position="139"/>
        <end position="157"/>
    </location>
</feature>
<dbReference type="AlphaFoldDB" id="A0A096AFT3"/>
<feature type="transmembrane region" description="Helical" evidence="1">
    <location>
        <begin position="163"/>
        <end position="180"/>
    </location>
</feature>
<accession>A0A096AFT3</accession>
<feature type="transmembrane region" description="Helical" evidence="1">
    <location>
        <begin position="454"/>
        <end position="475"/>
    </location>
</feature>
<dbReference type="InterPro" id="IPR045726">
    <property type="entry name" value="DUF6080"/>
</dbReference>
<proteinExistence type="predicted"/>